<gene>
    <name evidence="1" type="ORF">KFK09_002483</name>
</gene>
<proteinExistence type="predicted"/>
<evidence type="ECO:0000313" key="1">
    <source>
        <dbReference type="EMBL" id="KAI0526890.1"/>
    </source>
</evidence>
<dbReference type="AlphaFoldDB" id="A0A8T3C6J2"/>
<evidence type="ECO:0000313" key="2">
    <source>
        <dbReference type="Proteomes" id="UP000829196"/>
    </source>
</evidence>
<protein>
    <submittedName>
        <fullName evidence="1">Uncharacterized protein</fullName>
    </submittedName>
</protein>
<keyword evidence="2" id="KW-1185">Reference proteome</keyword>
<organism evidence="1 2">
    <name type="scientific">Dendrobium nobile</name>
    <name type="common">Orchid</name>
    <dbReference type="NCBI Taxonomy" id="94219"/>
    <lineage>
        <taxon>Eukaryota</taxon>
        <taxon>Viridiplantae</taxon>
        <taxon>Streptophyta</taxon>
        <taxon>Embryophyta</taxon>
        <taxon>Tracheophyta</taxon>
        <taxon>Spermatophyta</taxon>
        <taxon>Magnoliopsida</taxon>
        <taxon>Liliopsida</taxon>
        <taxon>Asparagales</taxon>
        <taxon>Orchidaceae</taxon>
        <taxon>Epidendroideae</taxon>
        <taxon>Malaxideae</taxon>
        <taxon>Dendrobiinae</taxon>
        <taxon>Dendrobium</taxon>
    </lineage>
</organism>
<reference evidence="1" key="1">
    <citation type="journal article" date="2022" name="Front. Genet.">
        <title>Chromosome-Scale Assembly of the Dendrobium nobile Genome Provides Insights Into the Molecular Mechanism of the Biosynthesis of the Medicinal Active Ingredient of Dendrobium.</title>
        <authorList>
            <person name="Xu Q."/>
            <person name="Niu S.-C."/>
            <person name="Li K.-L."/>
            <person name="Zheng P.-J."/>
            <person name="Zhang X.-J."/>
            <person name="Jia Y."/>
            <person name="Liu Y."/>
            <person name="Niu Y.-X."/>
            <person name="Yu L.-H."/>
            <person name="Chen D.-F."/>
            <person name="Zhang G.-Q."/>
        </authorList>
    </citation>
    <scope>NUCLEOTIDE SEQUENCE</scope>
    <source>
        <tissue evidence="1">Leaf</tissue>
    </source>
</reference>
<sequence length="91" mass="9834">MDSLSDFPLKSDLNSSLVSDIFPTRIKAWNGVLTSSQFSSKPFSVSFLPSSDNLALFSEGDVSVASIKWGLTLVGYSLEGGFLDWIGFASF</sequence>
<dbReference type="Proteomes" id="UP000829196">
    <property type="component" value="Unassembled WGS sequence"/>
</dbReference>
<comment type="caution">
    <text evidence="1">The sequence shown here is derived from an EMBL/GenBank/DDBJ whole genome shotgun (WGS) entry which is preliminary data.</text>
</comment>
<accession>A0A8T3C6J2</accession>
<name>A0A8T3C6J2_DENNO</name>
<dbReference type="EMBL" id="JAGYWB010000003">
    <property type="protein sequence ID" value="KAI0526890.1"/>
    <property type="molecule type" value="Genomic_DNA"/>
</dbReference>